<gene>
    <name evidence="1" type="ORF">EU556_19725</name>
</gene>
<dbReference type="EMBL" id="SRLA01000004">
    <property type="protein sequence ID" value="TGE05532.1"/>
    <property type="molecule type" value="Genomic_DNA"/>
</dbReference>
<dbReference type="AlphaFoldDB" id="A0A4Z0P287"/>
<protein>
    <submittedName>
        <fullName evidence="1">Carboxypeptidase-like regulatory domain-containing protein</fullName>
    </submittedName>
</protein>
<dbReference type="RefSeq" id="WP_135435845.1">
    <property type="nucleotide sequence ID" value="NZ_SRLA01000004.1"/>
</dbReference>
<keyword evidence="1" id="KW-0378">Hydrolase</keyword>
<keyword evidence="1" id="KW-0645">Protease</keyword>
<proteinExistence type="predicted"/>
<keyword evidence="1" id="KW-0121">Carboxypeptidase</keyword>
<accession>A0A4Z0P287</accession>
<dbReference type="SUPFAM" id="SSF49464">
    <property type="entry name" value="Carboxypeptidase regulatory domain-like"/>
    <property type="match status" value="1"/>
</dbReference>
<reference evidence="1 2" key="1">
    <citation type="submission" date="2019-04" db="EMBL/GenBank/DDBJ databases">
        <authorList>
            <person name="Feng G."/>
            <person name="Zhang J."/>
            <person name="Zhu H."/>
        </authorList>
    </citation>
    <scope>NUCLEOTIDE SEQUENCE [LARGE SCALE GENOMIC DNA]</scope>
    <source>
        <strain evidence="1 2">92R-1</strain>
    </source>
</reference>
<organism evidence="1 2">
    <name type="scientific">Hymenobacter fodinae</name>
    <dbReference type="NCBI Taxonomy" id="2510796"/>
    <lineage>
        <taxon>Bacteria</taxon>
        <taxon>Pseudomonadati</taxon>
        <taxon>Bacteroidota</taxon>
        <taxon>Cytophagia</taxon>
        <taxon>Cytophagales</taxon>
        <taxon>Hymenobacteraceae</taxon>
        <taxon>Hymenobacter</taxon>
    </lineage>
</organism>
<dbReference type="GO" id="GO:0004180">
    <property type="term" value="F:carboxypeptidase activity"/>
    <property type="evidence" value="ECO:0007669"/>
    <property type="project" value="UniProtKB-KW"/>
</dbReference>
<sequence length="255" mass="27895">MPTRSILSVPKPCHENWQTMTLAAQGRHCAACDKVVVDFTRMTDAEVLAYLGQSAGKSCGRFRAEQLDRPLVVPAADVTWRRRWVALAALLGLGATAASTQGQAQQPPRPVRVPQTITLGMVAAQPPAVPLPTLMPPLVVRGVVVDSTTHEPLPGVTVIVADTKIGISTDAQGKFELSLPETYRQSTSIKLLISYIGYEGQQLQLNPHTTIKQTIELAASTRMLGEMVIVGGYQTSCWYTPRGLWHRLTRPFRQF</sequence>
<comment type="caution">
    <text evidence="1">The sequence shown here is derived from an EMBL/GenBank/DDBJ whole genome shotgun (WGS) entry which is preliminary data.</text>
</comment>
<evidence type="ECO:0000313" key="2">
    <source>
        <dbReference type="Proteomes" id="UP000298337"/>
    </source>
</evidence>
<dbReference type="Gene3D" id="2.60.40.1120">
    <property type="entry name" value="Carboxypeptidase-like, regulatory domain"/>
    <property type="match status" value="1"/>
</dbReference>
<evidence type="ECO:0000313" key="1">
    <source>
        <dbReference type="EMBL" id="TGE05532.1"/>
    </source>
</evidence>
<dbReference type="InterPro" id="IPR008969">
    <property type="entry name" value="CarboxyPept-like_regulatory"/>
</dbReference>
<keyword evidence="2" id="KW-1185">Reference proteome</keyword>
<dbReference type="Pfam" id="PF13715">
    <property type="entry name" value="CarbopepD_reg_2"/>
    <property type="match status" value="1"/>
</dbReference>
<dbReference type="OrthoDB" id="7432683at2"/>
<name>A0A4Z0P287_9BACT</name>
<dbReference type="Proteomes" id="UP000298337">
    <property type="component" value="Unassembled WGS sequence"/>
</dbReference>